<evidence type="ECO:0000256" key="8">
    <source>
        <dbReference type="ARBA" id="ARBA00022967"/>
    </source>
</evidence>
<keyword evidence="2" id="KW-0813">Transport</keyword>
<evidence type="ECO:0000256" key="6">
    <source>
        <dbReference type="ARBA" id="ARBA00022741"/>
    </source>
</evidence>
<dbReference type="SUPFAM" id="SSF52540">
    <property type="entry name" value="P-loop containing nucleoside triphosphate hydrolases"/>
    <property type="match status" value="2"/>
</dbReference>
<name>A0A4V3ASU5_9RHOB</name>
<dbReference type="InterPro" id="IPR003593">
    <property type="entry name" value="AAA+_ATPase"/>
</dbReference>
<dbReference type="EMBL" id="SMUV01000027">
    <property type="protein sequence ID" value="TDK53350.1"/>
    <property type="molecule type" value="Genomic_DNA"/>
</dbReference>
<feature type="domain" description="ABC transporter" evidence="11">
    <location>
        <begin position="49"/>
        <end position="285"/>
    </location>
</feature>
<evidence type="ECO:0000256" key="3">
    <source>
        <dbReference type="ARBA" id="ARBA00022475"/>
    </source>
</evidence>
<comment type="subcellular location">
    <subcellularLocation>
        <location evidence="1">Cell membrane</location>
        <topology evidence="1">Peripheral membrane protein</topology>
    </subcellularLocation>
</comment>
<dbReference type="SMART" id="SM00382">
    <property type="entry name" value="AAA"/>
    <property type="match status" value="2"/>
</dbReference>
<feature type="compositionally biased region" description="Basic residues" evidence="10">
    <location>
        <begin position="17"/>
        <end position="26"/>
    </location>
</feature>
<protein>
    <submittedName>
        <fullName evidence="12">Sugar ABC transporter ATP-binding protein</fullName>
    </submittedName>
</protein>
<keyword evidence="9" id="KW-0472">Membrane</keyword>
<evidence type="ECO:0000256" key="9">
    <source>
        <dbReference type="ARBA" id="ARBA00023136"/>
    </source>
</evidence>
<keyword evidence="5" id="KW-0677">Repeat</keyword>
<accession>A0A4V3ASU5</accession>
<feature type="domain" description="ABC transporter" evidence="11">
    <location>
        <begin position="299"/>
        <end position="537"/>
    </location>
</feature>
<dbReference type="CDD" id="cd03215">
    <property type="entry name" value="ABC_Carb_Monos_II"/>
    <property type="match status" value="1"/>
</dbReference>
<reference evidence="12 13" key="1">
    <citation type="submission" date="2019-03" db="EMBL/GenBank/DDBJ databases">
        <title>Ruegeria lutea sp. nov., a novel strain, isolated from marine sediment, the Masan Bay, South Korea.</title>
        <authorList>
            <person name="Kim J."/>
            <person name="Kim D.-Y."/>
            <person name="Lee S.-S."/>
        </authorList>
    </citation>
    <scope>NUCLEOTIDE SEQUENCE [LARGE SCALE GENOMIC DNA]</scope>
    <source>
        <strain evidence="12 13">318-1</strain>
    </source>
</reference>
<comment type="caution">
    <text evidence="12">The sequence shown here is derived from an EMBL/GenBank/DDBJ whole genome shotgun (WGS) entry which is preliminary data.</text>
</comment>
<evidence type="ECO:0000259" key="11">
    <source>
        <dbReference type="PROSITE" id="PS50893"/>
    </source>
</evidence>
<organism evidence="12 13">
    <name type="scientific">Antarcticimicrobium luteum</name>
    <dbReference type="NCBI Taxonomy" id="2547397"/>
    <lineage>
        <taxon>Bacteria</taxon>
        <taxon>Pseudomonadati</taxon>
        <taxon>Pseudomonadota</taxon>
        <taxon>Alphaproteobacteria</taxon>
        <taxon>Rhodobacterales</taxon>
        <taxon>Paracoccaceae</taxon>
        <taxon>Antarcticimicrobium</taxon>
    </lineage>
</organism>
<keyword evidence="7 12" id="KW-0067">ATP-binding</keyword>
<evidence type="ECO:0000256" key="2">
    <source>
        <dbReference type="ARBA" id="ARBA00022448"/>
    </source>
</evidence>
<dbReference type="PROSITE" id="PS00211">
    <property type="entry name" value="ABC_TRANSPORTER_1"/>
    <property type="match status" value="1"/>
</dbReference>
<dbReference type="Proteomes" id="UP000295301">
    <property type="component" value="Unassembled WGS sequence"/>
</dbReference>
<evidence type="ECO:0000313" key="12">
    <source>
        <dbReference type="EMBL" id="TDK53350.1"/>
    </source>
</evidence>
<dbReference type="GO" id="GO:0005524">
    <property type="term" value="F:ATP binding"/>
    <property type="evidence" value="ECO:0007669"/>
    <property type="project" value="UniProtKB-KW"/>
</dbReference>
<keyword evidence="4" id="KW-0762">Sugar transport</keyword>
<dbReference type="Gene3D" id="3.40.50.300">
    <property type="entry name" value="P-loop containing nucleotide triphosphate hydrolases"/>
    <property type="match status" value="2"/>
</dbReference>
<dbReference type="InterPro" id="IPR027417">
    <property type="entry name" value="P-loop_NTPase"/>
</dbReference>
<evidence type="ECO:0000256" key="10">
    <source>
        <dbReference type="SAM" id="MobiDB-lite"/>
    </source>
</evidence>
<proteinExistence type="predicted"/>
<dbReference type="FunFam" id="3.40.50.300:FF:000127">
    <property type="entry name" value="Ribose import ATP-binding protein RbsA"/>
    <property type="match status" value="1"/>
</dbReference>
<keyword evidence="8" id="KW-1278">Translocase</keyword>
<evidence type="ECO:0000256" key="5">
    <source>
        <dbReference type="ARBA" id="ARBA00022737"/>
    </source>
</evidence>
<dbReference type="GO" id="GO:0005886">
    <property type="term" value="C:plasma membrane"/>
    <property type="evidence" value="ECO:0007669"/>
    <property type="project" value="UniProtKB-SubCell"/>
</dbReference>
<dbReference type="PANTHER" id="PTHR43790">
    <property type="entry name" value="CARBOHYDRATE TRANSPORT ATP-BINDING PROTEIN MG119-RELATED"/>
    <property type="match status" value="1"/>
</dbReference>
<dbReference type="OrthoDB" id="9805029at2"/>
<dbReference type="GO" id="GO:0016887">
    <property type="term" value="F:ATP hydrolysis activity"/>
    <property type="evidence" value="ECO:0007669"/>
    <property type="project" value="InterPro"/>
</dbReference>
<sequence>MLLPPQRSGGGGASAFRRCRRRRPHSGFHAMTPIKPAADFHPNGEDVVLQLSGLKKEFPGVKALDGVDFELRRGEVHALLGANGAGKSTLIKIVAGLYQRDGGTIRLEGQEVSFGSTAEAMQAGIGIIYQDFALVPDLSVAENIFLGQEMRNSLGLVQRAAQEKAAQELLDMVGANFAATALVSSLGSGQRQQVEIAKALRNKVKVLILDEPTASLSHGEAERLFEIIRQLADEGVGIIYVSHRLEEIAPLVDRVTALRDGVSVGSYPTAALDRQKIVSLITGSERPAGAARPARAARPDLPPLLSVQGLSRAGEFDDVSFALHPGEILVLTGLVGAGRTELAETLFGVRHADAGKIRLGEKIVHQKDTRDAIRNGIALIPEDRRGQGVSLMLPIDENVALPILRRFRGPFGLARRRIGAHADQLIDRLSIRTPNARTLAGALSGGNQQKVVLAKWLSTDAQVFLFDEPTQGVDVGAKAEIYALIEGLAAAGRAILIVSSDLEEVLAVADRVLAMRAGRIVEEFENNALPASRVVDAITNG</sequence>
<feature type="region of interest" description="Disordered" evidence="10">
    <location>
        <begin position="1"/>
        <end position="28"/>
    </location>
</feature>
<evidence type="ECO:0000256" key="7">
    <source>
        <dbReference type="ARBA" id="ARBA00022840"/>
    </source>
</evidence>
<keyword evidence="13" id="KW-1185">Reference proteome</keyword>
<keyword evidence="3" id="KW-1003">Cell membrane</keyword>
<evidence type="ECO:0000313" key="13">
    <source>
        <dbReference type="Proteomes" id="UP000295301"/>
    </source>
</evidence>
<dbReference type="PANTHER" id="PTHR43790:SF9">
    <property type="entry name" value="GALACTOFURANOSE TRANSPORTER ATP-BINDING PROTEIN YTFR"/>
    <property type="match status" value="1"/>
</dbReference>
<dbReference type="PROSITE" id="PS50893">
    <property type="entry name" value="ABC_TRANSPORTER_2"/>
    <property type="match status" value="2"/>
</dbReference>
<dbReference type="InterPro" id="IPR017871">
    <property type="entry name" value="ABC_transporter-like_CS"/>
</dbReference>
<keyword evidence="6" id="KW-0547">Nucleotide-binding</keyword>
<dbReference type="InterPro" id="IPR050107">
    <property type="entry name" value="ABC_carbohydrate_import_ATPase"/>
</dbReference>
<dbReference type="AlphaFoldDB" id="A0A4V3ASU5"/>
<dbReference type="CDD" id="cd03216">
    <property type="entry name" value="ABC_Carb_Monos_I"/>
    <property type="match status" value="1"/>
</dbReference>
<evidence type="ECO:0000256" key="4">
    <source>
        <dbReference type="ARBA" id="ARBA00022597"/>
    </source>
</evidence>
<dbReference type="InterPro" id="IPR003439">
    <property type="entry name" value="ABC_transporter-like_ATP-bd"/>
</dbReference>
<gene>
    <name evidence="12" type="ORF">E1832_00650</name>
</gene>
<evidence type="ECO:0000256" key="1">
    <source>
        <dbReference type="ARBA" id="ARBA00004202"/>
    </source>
</evidence>
<dbReference type="Pfam" id="PF00005">
    <property type="entry name" value="ABC_tran"/>
    <property type="match status" value="2"/>
</dbReference>